<dbReference type="Pfam" id="PF00226">
    <property type="entry name" value="DnaJ"/>
    <property type="match status" value="1"/>
</dbReference>
<evidence type="ECO:0000256" key="1">
    <source>
        <dbReference type="ARBA" id="ARBA00023186"/>
    </source>
</evidence>
<dbReference type="PANTHER" id="PTHR44145">
    <property type="entry name" value="DNAJ HOMOLOG SUBFAMILY A MEMBER 3, MITOCHONDRIAL"/>
    <property type="match status" value="1"/>
</dbReference>
<dbReference type="PROSITE" id="PS50005">
    <property type="entry name" value="TPR"/>
    <property type="match status" value="1"/>
</dbReference>
<gene>
    <name evidence="5" type="ORF">ENV67_04620</name>
</gene>
<organism evidence="5">
    <name type="scientific">candidate division WOR-3 bacterium</name>
    <dbReference type="NCBI Taxonomy" id="2052148"/>
    <lineage>
        <taxon>Bacteria</taxon>
        <taxon>Bacteria division WOR-3</taxon>
    </lineage>
</organism>
<dbReference type="Gene3D" id="1.25.40.10">
    <property type="entry name" value="Tetratricopeptide repeat domain"/>
    <property type="match status" value="1"/>
</dbReference>
<feature type="coiled-coil region" evidence="3">
    <location>
        <begin position="160"/>
        <end position="187"/>
    </location>
</feature>
<proteinExistence type="predicted"/>
<dbReference type="Gene3D" id="1.10.287.110">
    <property type="entry name" value="DnaJ domain"/>
    <property type="match status" value="1"/>
</dbReference>
<dbReference type="CDD" id="cd06257">
    <property type="entry name" value="DnaJ"/>
    <property type="match status" value="1"/>
</dbReference>
<dbReference type="SUPFAM" id="SSF48452">
    <property type="entry name" value="TPR-like"/>
    <property type="match status" value="1"/>
</dbReference>
<dbReference type="Pfam" id="PF14559">
    <property type="entry name" value="TPR_19"/>
    <property type="match status" value="1"/>
</dbReference>
<dbReference type="InterPro" id="IPR001623">
    <property type="entry name" value="DnaJ_domain"/>
</dbReference>
<dbReference type="PRINTS" id="PR00625">
    <property type="entry name" value="JDOMAIN"/>
</dbReference>
<dbReference type="InterPro" id="IPR011990">
    <property type="entry name" value="TPR-like_helical_dom_sf"/>
</dbReference>
<dbReference type="PANTHER" id="PTHR44145:SF3">
    <property type="entry name" value="DNAJ HOMOLOG SUBFAMILY A MEMBER 3, MITOCHONDRIAL"/>
    <property type="match status" value="1"/>
</dbReference>
<evidence type="ECO:0000313" key="5">
    <source>
        <dbReference type="EMBL" id="HGW91808.1"/>
    </source>
</evidence>
<keyword evidence="3" id="KW-0175">Coiled coil</keyword>
<dbReference type="InterPro" id="IPR051938">
    <property type="entry name" value="Apopto_cytoskel_mod"/>
</dbReference>
<evidence type="ECO:0000259" key="4">
    <source>
        <dbReference type="PROSITE" id="PS50076"/>
    </source>
</evidence>
<dbReference type="InterPro" id="IPR036869">
    <property type="entry name" value="J_dom_sf"/>
</dbReference>
<dbReference type="SMART" id="SM00271">
    <property type="entry name" value="DnaJ"/>
    <property type="match status" value="1"/>
</dbReference>
<comment type="caution">
    <text evidence="5">The sequence shown here is derived from an EMBL/GenBank/DDBJ whole genome shotgun (WGS) entry which is preliminary data.</text>
</comment>
<evidence type="ECO:0000256" key="2">
    <source>
        <dbReference type="PROSITE-ProRule" id="PRU00339"/>
    </source>
</evidence>
<keyword evidence="2" id="KW-0802">TPR repeat</keyword>
<sequence>MLDPYKILGIKEDASIEEIKNAYYRLAKKFHPDHAPEHDRNIFIENFLNITWAYKMLINNEKRKEVNKLLKEGKLEKERDRLKREARDRTLNEGINLLRKNNVRAERYLKMAYLLDKGNPVCKSYYGLVLVFLQKIDEGLELLNKAYSEVPDNLDILLNLSEAYLELNRLRESKNFLKRAMRIEKNNSRIISILERLKGR</sequence>
<dbReference type="SUPFAM" id="SSF46565">
    <property type="entry name" value="Chaperone J-domain"/>
    <property type="match status" value="1"/>
</dbReference>
<keyword evidence="1" id="KW-0143">Chaperone</keyword>
<evidence type="ECO:0000256" key="3">
    <source>
        <dbReference type="SAM" id="Coils"/>
    </source>
</evidence>
<name>A0A7C4YRU0_UNCW3</name>
<dbReference type="AlphaFoldDB" id="A0A7C4YRU0"/>
<accession>A0A7C4YRU0</accession>
<feature type="repeat" description="TPR" evidence="2">
    <location>
        <begin position="154"/>
        <end position="187"/>
    </location>
</feature>
<dbReference type="PROSITE" id="PS50076">
    <property type="entry name" value="DNAJ_2"/>
    <property type="match status" value="1"/>
</dbReference>
<reference evidence="5" key="1">
    <citation type="journal article" date="2020" name="mSystems">
        <title>Genome- and Community-Level Interaction Insights into Carbon Utilization and Element Cycling Functions of Hydrothermarchaeota in Hydrothermal Sediment.</title>
        <authorList>
            <person name="Zhou Z."/>
            <person name="Liu Y."/>
            <person name="Xu W."/>
            <person name="Pan J."/>
            <person name="Luo Z.H."/>
            <person name="Li M."/>
        </authorList>
    </citation>
    <scope>NUCLEOTIDE SEQUENCE [LARGE SCALE GENOMIC DNA]</scope>
    <source>
        <strain evidence="5">SpSt-780</strain>
    </source>
</reference>
<dbReference type="InterPro" id="IPR019734">
    <property type="entry name" value="TPR_rpt"/>
</dbReference>
<feature type="domain" description="J" evidence="4">
    <location>
        <begin position="3"/>
        <end position="70"/>
    </location>
</feature>
<dbReference type="EMBL" id="DTHG01000058">
    <property type="protein sequence ID" value="HGW91808.1"/>
    <property type="molecule type" value="Genomic_DNA"/>
</dbReference>
<protein>
    <submittedName>
        <fullName evidence="5">Tetratricopeptide repeat protein</fullName>
    </submittedName>
</protein>